<name>A0A3S5CTN4_9PLAT</name>
<dbReference type="Proteomes" id="UP000784294">
    <property type="component" value="Unassembled WGS sequence"/>
</dbReference>
<evidence type="ECO:0000313" key="2">
    <source>
        <dbReference type="Proteomes" id="UP000784294"/>
    </source>
</evidence>
<reference evidence="1" key="1">
    <citation type="submission" date="2018-11" db="EMBL/GenBank/DDBJ databases">
        <authorList>
            <consortium name="Pathogen Informatics"/>
        </authorList>
    </citation>
    <scope>NUCLEOTIDE SEQUENCE</scope>
</reference>
<gene>
    <name evidence="1" type="ORF">PXEA_LOCUS29429</name>
</gene>
<protein>
    <submittedName>
        <fullName evidence="1">Uncharacterized protein</fullName>
    </submittedName>
</protein>
<organism evidence="1 2">
    <name type="scientific">Protopolystoma xenopodis</name>
    <dbReference type="NCBI Taxonomy" id="117903"/>
    <lineage>
        <taxon>Eukaryota</taxon>
        <taxon>Metazoa</taxon>
        <taxon>Spiralia</taxon>
        <taxon>Lophotrochozoa</taxon>
        <taxon>Platyhelminthes</taxon>
        <taxon>Monogenea</taxon>
        <taxon>Polyopisthocotylea</taxon>
        <taxon>Polystomatidea</taxon>
        <taxon>Polystomatidae</taxon>
        <taxon>Protopolystoma</taxon>
    </lineage>
</organism>
<proteinExistence type="predicted"/>
<dbReference type="AlphaFoldDB" id="A0A3S5CTN4"/>
<keyword evidence="2" id="KW-1185">Reference proteome</keyword>
<dbReference type="EMBL" id="CAAALY010251153">
    <property type="protein sequence ID" value="VEL35989.1"/>
    <property type="molecule type" value="Genomic_DNA"/>
</dbReference>
<sequence>MLSDCRKLLQKFSDSCLEQLYPQLLLNGKAQEYLTAAGSFSIAKQLPEDLSNTRLGGNVGETVIQMPDLCKTFEFSENILAGIRGASIPLEINPISITLYDSNLHEIEISDSVEPFTVFISKKSPFKEPNFHALDLTNTSVQLSQQKTASDGSLIYQPLLVYSGMQPDGEELALSIELRPEGWKQCAQFILVVR</sequence>
<accession>A0A3S5CTN4</accession>
<evidence type="ECO:0000313" key="1">
    <source>
        <dbReference type="EMBL" id="VEL35989.1"/>
    </source>
</evidence>
<comment type="caution">
    <text evidence="1">The sequence shown here is derived from an EMBL/GenBank/DDBJ whole genome shotgun (WGS) entry which is preliminary data.</text>
</comment>